<protein>
    <submittedName>
        <fullName evidence="1">Uncharacterized protein</fullName>
    </submittedName>
</protein>
<organism evidence="1 2">
    <name type="scientific">Devosia nitrariae</name>
    <dbReference type="NCBI Taxonomy" id="2071872"/>
    <lineage>
        <taxon>Bacteria</taxon>
        <taxon>Pseudomonadati</taxon>
        <taxon>Pseudomonadota</taxon>
        <taxon>Alphaproteobacteria</taxon>
        <taxon>Hyphomicrobiales</taxon>
        <taxon>Devosiaceae</taxon>
        <taxon>Devosia</taxon>
    </lineage>
</organism>
<dbReference type="RefSeq" id="WP_284338611.1">
    <property type="nucleotide sequence ID" value="NZ_BSNS01000002.1"/>
</dbReference>
<gene>
    <name evidence="1" type="ORF">GCM10010862_04160</name>
</gene>
<dbReference type="Proteomes" id="UP001156691">
    <property type="component" value="Unassembled WGS sequence"/>
</dbReference>
<evidence type="ECO:0000313" key="2">
    <source>
        <dbReference type="Proteomes" id="UP001156691"/>
    </source>
</evidence>
<proteinExistence type="predicted"/>
<reference evidence="2" key="1">
    <citation type="journal article" date="2019" name="Int. J. Syst. Evol. Microbiol.">
        <title>The Global Catalogue of Microorganisms (GCM) 10K type strain sequencing project: providing services to taxonomists for standard genome sequencing and annotation.</title>
        <authorList>
            <consortium name="The Broad Institute Genomics Platform"/>
            <consortium name="The Broad Institute Genome Sequencing Center for Infectious Disease"/>
            <person name="Wu L."/>
            <person name="Ma J."/>
        </authorList>
    </citation>
    <scope>NUCLEOTIDE SEQUENCE [LARGE SCALE GENOMIC DNA]</scope>
    <source>
        <strain evidence="2">NBRC 112416</strain>
    </source>
</reference>
<evidence type="ECO:0000313" key="1">
    <source>
        <dbReference type="EMBL" id="GLQ53158.1"/>
    </source>
</evidence>
<accession>A0ABQ5VZE9</accession>
<dbReference type="EMBL" id="BSNS01000002">
    <property type="protein sequence ID" value="GLQ53158.1"/>
    <property type="molecule type" value="Genomic_DNA"/>
</dbReference>
<sequence>MTQFNYSAAAELFPGKNIHRPQTSRYRRFSSAAEAVRYVIEDMPTELVRSSILEVEEQRFDGAQIRGLYDAEAFPLARMALA</sequence>
<comment type="caution">
    <text evidence="1">The sequence shown here is derived from an EMBL/GenBank/DDBJ whole genome shotgun (WGS) entry which is preliminary data.</text>
</comment>
<name>A0ABQ5VZE9_9HYPH</name>
<keyword evidence="2" id="KW-1185">Reference proteome</keyword>